<evidence type="ECO:0000256" key="1">
    <source>
        <dbReference type="ARBA" id="ARBA00001970"/>
    </source>
</evidence>
<dbReference type="Proteomes" id="UP000198287">
    <property type="component" value="Unassembled WGS sequence"/>
</dbReference>
<keyword evidence="3" id="KW-0813">Transport</keyword>
<dbReference type="Gene3D" id="1.20.120.1770">
    <property type="match status" value="1"/>
</dbReference>
<dbReference type="GO" id="GO:0016491">
    <property type="term" value="F:oxidoreductase activity"/>
    <property type="evidence" value="ECO:0007669"/>
    <property type="project" value="InterPro"/>
</dbReference>
<dbReference type="FunFam" id="1.20.120.1770:FF:000001">
    <property type="entry name" value="Cytochrome b reductase 1"/>
    <property type="match status" value="1"/>
</dbReference>
<keyword evidence="5 11" id="KW-0812">Transmembrane</keyword>
<evidence type="ECO:0000256" key="11">
    <source>
        <dbReference type="SAM" id="Phobius"/>
    </source>
</evidence>
<keyword evidence="4" id="KW-0349">Heme</keyword>
<dbReference type="GO" id="GO:0016020">
    <property type="term" value="C:membrane"/>
    <property type="evidence" value="ECO:0007669"/>
    <property type="project" value="UniProtKB-SubCell"/>
</dbReference>
<dbReference type="PROSITE" id="PS50939">
    <property type="entry name" value="CYTOCHROME_B561"/>
    <property type="match status" value="1"/>
</dbReference>
<evidence type="ECO:0000256" key="6">
    <source>
        <dbReference type="ARBA" id="ARBA00022723"/>
    </source>
</evidence>
<evidence type="ECO:0000259" key="12">
    <source>
        <dbReference type="PROSITE" id="PS50939"/>
    </source>
</evidence>
<dbReference type="Pfam" id="PF03188">
    <property type="entry name" value="Cytochrom_B561"/>
    <property type="match status" value="1"/>
</dbReference>
<feature type="transmembrane region" description="Helical" evidence="11">
    <location>
        <begin position="33"/>
        <end position="59"/>
    </location>
</feature>
<feature type="transmembrane region" description="Helical" evidence="11">
    <location>
        <begin position="79"/>
        <end position="97"/>
    </location>
</feature>
<evidence type="ECO:0000256" key="10">
    <source>
        <dbReference type="ARBA" id="ARBA00023136"/>
    </source>
</evidence>
<comment type="caution">
    <text evidence="13">The sequence shown here is derived from an EMBL/GenBank/DDBJ whole genome shotgun (WGS) entry which is preliminary data.</text>
</comment>
<reference evidence="13 14" key="1">
    <citation type="submission" date="2015-12" db="EMBL/GenBank/DDBJ databases">
        <title>The genome of Folsomia candida.</title>
        <authorList>
            <person name="Faddeeva A."/>
            <person name="Derks M.F."/>
            <person name="Anvar Y."/>
            <person name="Smit S."/>
            <person name="Van Straalen N."/>
            <person name="Roelofs D."/>
        </authorList>
    </citation>
    <scope>NUCLEOTIDE SEQUENCE [LARGE SCALE GENOMIC DNA]</scope>
    <source>
        <strain evidence="13 14">VU population</strain>
        <tissue evidence="13">Whole body</tissue>
    </source>
</reference>
<dbReference type="AlphaFoldDB" id="A0A226EM73"/>
<feature type="transmembrane region" description="Helical" evidence="11">
    <location>
        <begin position="186"/>
        <end position="210"/>
    </location>
</feature>
<dbReference type="InterPro" id="IPR006593">
    <property type="entry name" value="Cyt_b561/ferric_Rdtase_TM"/>
</dbReference>
<keyword evidence="8 11" id="KW-1133">Transmembrane helix</keyword>
<feature type="transmembrane region" description="Helical" evidence="11">
    <location>
        <begin position="230"/>
        <end position="253"/>
    </location>
</feature>
<dbReference type="OrthoDB" id="907479at2759"/>
<organism evidence="13 14">
    <name type="scientific">Folsomia candida</name>
    <name type="common">Springtail</name>
    <dbReference type="NCBI Taxonomy" id="158441"/>
    <lineage>
        <taxon>Eukaryota</taxon>
        <taxon>Metazoa</taxon>
        <taxon>Ecdysozoa</taxon>
        <taxon>Arthropoda</taxon>
        <taxon>Hexapoda</taxon>
        <taxon>Collembola</taxon>
        <taxon>Entomobryomorpha</taxon>
        <taxon>Isotomoidea</taxon>
        <taxon>Isotomidae</taxon>
        <taxon>Proisotominae</taxon>
        <taxon>Folsomia</taxon>
    </lineage>
</organism>
<dbReference type="InterPro" id="IPR043205">
    <property type="entry name" value="CYB561/CYBRD1-like"/>
</dbReference>
<evidence type="ECO:0000256" key="4">
    <source>
        <dbReference type="ARBA" id="ARBA00022617"/>
    </source>
</evidence>
<feature type="domain" description="Cytochrome b561" evidence="12">
    <location>
        <begin position="41"/>
        <end position="252"/>
    </location>
</feature>
<dbReference type="STRING" id="158441.A0A226EM73"/>
<evidence type="ECO:0000256" key="9">
    <source>
        <dbReference type="ARBA" id="ARBA00023004"/>
    </source>
</evidence>
<feature type="transmembrane region" description="Helical" evidence="11">
    <location>
        <begin position="150"/>
        <end position="174"/>
    </location>
</feature>
<keyword evidence="6" id="KW-0479">Metal-binding</keyword>
<feature type="transmembrane region" description="Helical" evidence="11">
    <location>
        <begin position="109"/>
        <end position="130"/>
    </location>
</feature>
<dbReference type="EMBL" id="LNIX01000003">
    <property type="protein sequence ID" value="OXA58732.1"/>
    <property type="molecule type" value="Genomic_DNA"/>
</dbReference>
<proteinExistence type="predicted"/>
<keyword evidence="14" id="KW-1185">Reference proteome</keyword>
<dbReference type="SMART" id="SM00665">
    <property type="entry name" value="B561"/>
    <property type="match status" value="1"/>
</dbReference>
<dbReference type="GO" id="GO:0046872">
    <property type="term" value="F:metal ion binding"/>
    <property type="evidence" value="ECO:0007669"/>
    <property type="project" value="UniProtKB-KW"/>
</dbReference>
<keyword evidence="7" id="KW-0249">Electron transport</keyword>
<dbReference type="PANTHER" id="PTHR10106">
    <property type="entry name" value="CYTOCHROME B561-RELATED"/>
    <property type="match status" value="1"/>
</dbReference>
<keyword evidence="9" id="KW-0408">Iron</keyword>
<evidence type="ECO:0000256" key="2">
    <source>
        <dbReference type="ARBA" id="ARBA00004141"/>
    </source>
</evidence>
<keyword evidence="10 11" id="KW-0472">Membrane</keyword>
<comment type="subcellular location">
    <subcellularLocation>
        <location evidence="2">Membrane</location>
        <topology evidence="2">Multi-pass membrane protein</topology>
    </subcellularLocation>
</comment>
<evidence type="ECO:0000256" key="7">
    <source>
        <dbReference type="ARBA" id="ARBA00022982"/>
    </source>
</evidence>
<dbReference type="PANTHER" id="PTHR10106:SF24">
    <property type="entry name" value="NO EXTENDED MEMORY, ISOFORM A"/>
    <property type="match status" value="1"/>
</dbReference>
<gene>
    <name evidence="13" type="ORF">Fcan01_07664</name>
</gene>
<name>A0A226EM73_FOLCA</name>
<evidence type="ECO:0000256" key="5">
    <source>
        <dbReference type="ARBA" id="ARBA00022692"/>
    </source>
</evidence>
<sequence length="269" mass="30158">MAERDRDESWPMTRDDSDDFRKTKEEAGMGTKIGFVFSLIVTSVLLIASLVLVLFWIFMYRGSYAWQENPRIEFNWHPTLMIGGFIFCSGFSMLFYRMMTCCRKIYVKLLHTVFHALSIACIAIGFLTVWDAHELVTPKIPHFYSLHSWLGLTTMGLFAIQFVIGFFSFLILLCCEGATAACRASLVPTHATFGIITFVMACATACAGLTEKAIFELGASSYSHWSSPESIIVNVLGITIAASAISLVFTLSVPSIRKMPMRMTYHTDL</sequence>
<evidence type="ECO:0000313" key="13">
    <source>
        <dbReference type="EMBL" id="OXA58732.1"/>
    </source>
</evidence>
<evidence type="ECO:0000256" key="3">
    <source>
        <dbReference type="ARBA" id="ARBA00022448"/>
    </source>
</evidence>
<accession>A0A226EM73</accession>
<protein>
    <submittedName>
        <fullName evidence="13">Cytochrome b reductase 1</fullName>
    </submittedName>
</protein>
<comment type="cofactor">
    <cofactor evidence="1">
        <name>heme b</name>
        <dbReference type="ChEBI" id="CHEBI:60344"/>
    </cofactor>
</comment>
<evidence type="ECO:0000313" key="14">
    <source>
        <dbReference type="Proteomes" id="UP000198287"/>
    </source>
</evidence>
<evidence type="ECO:0000256" key="8">
    <source>
        <dbReference type="ARBA" id="ARBA00022989"/>
    </source>
</evidence>
<dbReference type="OMA" id="TPNGIDM"/>